<reference evidence="1 2" key="1">
    <citation type="submission" date="2024-10" db="EMBL/GenBank/DDBJ databases">
        <title>Paracoccus drimophilus sp. nov., a novel bacterium from corn roots in Hunan.</title>
        <authorList>
            <person name="Li X."/>
        </authorList>
    </citation>
    <scope>NUCLEOTIDE SEQUENCE [LARGE SCALE GENOMIC DNA]</scope>
    <source>
        <strain evidence="1 2">NGMCC 1.201697</strain>
    </source>
</reference>
<dbReference type="RefSeq" id="WP_395132443.1">
    <property type="nucleotide sequence ID" value="NZ_JBIMPR010000003.1"/>
</dbReference>
<sequence>MIGFIQDADFIQSIGGSAPVVPRPVLVNGEPASFSAHSLLANPLGYCAAMWSIGLYVNYQGFSNIQERWESNGVDRTSAPTKTLWVTDFADFDTGAWLPNSPEGIRALQYHFWFAQTAQANGAESYVLYPPWATENMDASFDPPLMQTYEFNARWLRARPEITIPVYWFPTPVIVRAFRDRYEGQGSIYQDGLHLKNDTDLAPGQFCQVALGHAFWVMLTGERHDTTGLDPEAVALIDIACSAVEDYACTGFGGPVQVSPWAGSDPLPDPEPLPVV</sequence>
<dbReference type="EMBL" id="JBIMPR010000003">
    <property type="protein sequence ID" value="MFH5773585.1"/>
    <property type="molecule type" value="Genomic_DNA"/>
</dbReference>
<comment type="caution">
    <text evidence="1">The sequence shown here is derived from an EMBL/GenBank/DDBJ whole genome shotgun (WGS) entry which is preliminary data.</text>
</comment>
<gene>
    <name evidence="1" type="ORF">ACHFJ0_04985</name>
</gene>
<evidence type="ECO:0000313" key="1">
    <source>
        <dbReference type="EMBL" id="MFH5773585.1"/>
    </source>
</evidence>
<keyword evidence="2" id="KW-1185">Reference proteome</keyword>
<evidence type="ECO:0000313" key="2">
    <source>
        <dbReference type="Proteomes" id="UP001609376"/>
    </source>
</evidence>
<name>A0ABW7LJW2_9RHOB</name>
<organism evidence="1 2">
    <name type="scientific">Paracoccus broussonetiae subsp. drimophilus</name>
    <dbReference type="NCBI Taxonomy" id="3373869"/>
    <lineage>
        <taxon>Bacteria</taxon>
        <taxon>Pseudomonadati</taxon>
        <taxon>Pseudomonadota</taxon>
        <taxon>Alphaproteobacteria</taxon>
        <taxon>Rhodobacterales</taxon>
        <taxon>Paracoccaceae</taxon>
        <taxon>Paracoccus</taxon>
        <taxon>Paracoccus broussonetiae</taxon>
    </lineage>
</organism>
<proteinExistence type="predicted"/>
<protein>
    <submittedName>
        <fullName evidence="1">Uncharacterized protein</fullName>
    </submittedName>
</protein>
<accession>A0ABW7LJW2</accession>
<dbReference type="Proteomes" id="UP001609376">
    <property type="component" value="Unassembled WGS sequence"/>
</dbReference>